<proteinExistence type="inferred from homology"/>
<keyword evidence="9 17" id="KW-0732">Signal</keyword>
<dbReference type="OrthoDB" id="3767534at2759"/>
<feature type="signal peptide" evidence="17">
    <location>
        <begin position="1"/>
        <end position="17"/>
    </location>
</feature>
<feature type="region of interest" description="Disordered" evidence="16">
    <location>
        <begin position="90"/>
        <end position="159"/>
    </location>
</feature>
<evidence type="ECO:0000313" key="20">
    <source>
        <dbReference type="Proteomes" id="UP000078397"/>
    </source>
</evidence>
<comment type="caution">
    <text evidence="15">Lacks conserved residue(s) required for the propagation of feature annotation.</text>
</comment>
<feature type="domain" description="CFEM" evidence="18">
    <location>
        <begin position="1"/>
        <end position="112"/>
    </location>
</feature>
<dbReference type="PANTHER" id="PTHR37928:SF2">
    <property type="entry name" value="GPI ANCHORED CFEM DOMAIN PROTEIN (AFU_ORTHOLOGUE AFUA_6G10580)"/>
    <property type="match status" value="1"/>
</dbReference>
<organism evidence="19 20">
    <name type="scientific">Pochonia chlamydosporia 170</name>
    <dbReference type="NCBI Taxonomy" id="1380566"/>
    <lineage>
        <taxon>Eukaryota</taxon>
        <taxon>Fungi</taxon>
        <taxon>Dikarya</taxon>
        <taxon>Ascomycota</taxon>
        <taxon>Pezizomycotina</taxon>
        <taxon>Sordariomycetes</taxon>
        <taxon>Hypocreomycetidae</taxon>
        <taxon>Hypocreales</taxon>
        <taxon>Clavicipitaceae</taxon>
        <taxon>Pochonia</taxon>
    </lineage>
</organism>
<sequence length="178" mass="17557">MKFVAVAAVAMAALASAQNRNEIPSCALPCLDDSVKKVTSCSTSDFACICKKENFSKVQGDATSCVISKCGADKAVSEVLPATQKLCDEAAKGGNSAPASQSSEKPTETQAPTGKPTETAMPTESAPATTDCPTTMTSAPSPTGNGTAPATSAPVTAGAAGFAPIGGLAMLAIGALAL</sequence>
<dbReference type="GO" id="GO:0005886">
    <property type="term" value="C:plasma membrane"/>
    <property type="evidence" value="ECO:0007669"/>
    <property type="project" value="UniProtKB-SubCell"/>
</dbReference>
<dbReference type="PANTHER" id="PTHR37928">
    <property type="entry name" value="CFEM DOMAIN PROTEIN (AFU_ORTHOLOGUE AFUA_6G14090)"/>
    <property type="match status" value="1"/>
</dbReference>
<evidence type="ECO:0000256" key="14">
    <source>
        <dbReference type="ARBA" id="ARBA00023288"/>
    </source>
</evidence>
<evidence type="ECO:0000256" key="12">
    <source>
        <dbReference type="ARBA" id="ARBA00023157"/>
    </source>
</evidence>
<dbReference type="KEGG" id="pchm:VFPPC_07849"/>
<dbReference type="InterPro" id="IPR051735">
    <property type="entry name" value="CFEM_domain"/>
</dbReference>
<feature type="chain" id="PRO_5008101845" evidence="17">
    <location>
        <begin position="18"/>
        <end position="178"/>
    </location>
</feature>
<feature type="binding site" description="axial binding residue" evidence="15">
    <location>
        <position position="45"/>
    </location>
    <ligand>
        <name>heme</name>
        <dbReference type="ChEBI" id="CHEBI:30413"/>
    </ligand>
    <ligandPart>
        <name>Fe</name>
        <dbReference type="ChEBI" id="CHEBI:18248"/>
    </ligandPart>
</feature>
<dbReference type="Pfam" id="PF05730">
    <property type="entry name" value="CFEM"/>
    <property type="match status" value="1"/>
</dbReference>
<keyword evidence="11" id="KW-0472">Membrane</keyword>
<evidence type="ECO:0000256" key="7">
    <source>
        <dbReference type="ARBA" id="ARBA00022622"/>
    </source>
</evidence>
<evidence type="ECO:0000256" key="6">
    <source>
        <dbReference type="ARBA" id="ARBA00022617"/>
    </source>
</evidence>
<evidence type="ECO:0000256" key="5">
    <source>
        <dbReference type="ARBA" id="ARBA00022525"/>
    </source>
</evidence>
<feature type="disulfide bond" evidence="15">
    <location>
        <begin position="41"/>
        <end position="48"/>
    </location>
</feature>
<keyword evidence="5" id="KW-0964">Secreted</keyword>
<protein>
    <submittedName>
        <fullName evidence="19">Extracellular membrane protein, CFEM domain-containing protein</fullName>
    </submittedName>
</protein>
<dbReference type="GO" id="GO:0046872">
    <property type="term" value="F:metal ion binding"/>
    <property type="evidence" value="ECO:0007669"/>
    <property type="project" value="UniProtKB-UniRule"/>
</dbReference>
<dbReference type="GO" id="GO:0098552">
    <property type="term" value="C:side of membrane"/>
    <property type="evidence" value="ECO:0007669"/>
    <property type="project" value="UniProtKB-KW"/>
</dbReference>
<evidence type="ECO:0000313" key="19">
    <source>
        <dbReference type="EMBL" id="OAQ66283.1"/>
    </source>
</evidence>
<dbReference type="GeneID" id="28850643"/>
<evidence type="ECO:0000256" key="1">
    <source>
        <dbReference type="ARBA" id="ARBA00004609"/>
    </source>
</evidence>
<feature type="compositionally biased region" description="Polar residues" evidence="16">
    <location>
        <begin position="120"/>
        <end position="154"/>
    </location>
</feature>
<evidence type="ECO:0000256" key="15">
    <source>
        <dbReference type="PROSITE-ProRule" id="PRU01356"/>
    </source>
</evidence>
<keyword evidence="10 15" id="KW-0408">Iron</keyword>
<dbReference type="SMART" id="SM00747">
    <property type="entry name" value="CFEM"/>
    <property type="match status" value="1"/>
</dbReference>
<evidence type="ECO:0000256" key="16">
    <source>
        <dbReference type="SAM" id="MobiDB-lite"/>
    </source>
</evidence>
<dbReference type="InterPro" id="IPR008427">
    <property type="entry name" value="Extracellular_membr_CFEM_dom"/>
</dbReference>
<keyword evidence="14" id="KW-0449">Lipoprotein</keyword>
<keyword evidence="20" id="KW-1185">Reference proteome</keyword>
<comment type="similarity">
    <text evidence="3">Belongs to the RBT5 family.</text>
</comment>
<accession>A0A179FMI5</accession>
<evidence type="ECO:0000256" key="3">
    <source>
        <dbReference type="ARBA" id="ARBA00010031"/>
    </source>
</evidence>
<evidence type="ECO:0000256" key="11">
    <source>
        <dbReference type="ARBA" id="ARBA00023136"/>
    </source>
</evidence>
<keyword evidence="8 15" id="KW-0479">Metal-binding</keyword>
<evidence type="ECO:0000259" key="18">
    <source>
        <dbReference type="PROSITE" id="PS52012"/>
    </source>
</evidence>
<keyword evidence="4" id="KW-1003">Cell membrane</keyword>
<name>A0A179FMI5_METCM</name>
<evidence type="ECO:0000256" key="17">
    <source>
        <dbReference type="SAM" id="SignalP"/>
    </source>
</evidence>
<evidence type="ECO:0000256" key="13">
    <source>
        <dbReference type="ARBA" id="ARBA00023180"/>
    </source>
</evidence>
<evidence type="ECO:0000256" key="10">
    <source>
        <dbReference type="ARBA" id="ARBA00023004"/>
    </source>
</evidence>
<dbReference type="Proteomes" id="UP000078397">
    <property type="component" value="Unassembled WGS sequence"/>
</dbReference>
<evidence type="ECO:0000256" key="4">
    <source>
        <dbReference type="ARBA" id="ARBA00022475"/>
    </source>
</evidence>
<comment type="caution">
    <text evidence="19">The sequence shown here is derived from an EMBL/GenBank/DDBJ whole genome shotgun (WGS) entry which is preliminary data.</text>
</comment>
<reference evidence="19 20" key="1">
    <citation type="journal article" date="2016" name="PLoS Pathog.">
        <title>Biosynthesis of antibiotic leucinostatins in bio-control fungus Purpureocillium lilacinum and their inhibition on phytophthora revealed by genome mining.</title>
        <authorList>
            <person name="Wang G."/>
            <person name="Liu Z."/>
            <person name="Lin R."/>
            <person name="Li E."/>
            <person name="Mao Z."/>
            <person name="Ling J."/>
            <person name="Yang Y."/>
            <person name="Yin W.B."/>
            <person name="Xie B."/>
        </authorList>
    </citation>
    <scope>NUCLEOTIDE SEQUENCE [LARGE SCALE GENOMIC DNA]</scope>
    <source>
        <strain evidence="19">170</strain>
    </source>
</reference>
<evidence type="ECO:0000256" key="2">
    <source>
        <dbReference type="ARBA" id="ARBA00004613"/>
    </source>
</evidence>
<evidence type="ECO:0000256" key="9">
    <source>
        <dbReference type="ARBA" id="ARBA00022729"/>
    </source>
</evidence>
<dbReference type="STRING" id="1380566.A0A179FMI5"/>
<dbReference type="GO" id="GO:0005576">
    <property type="term" value="C:extracellular region"/>
    <property type="evidence" value="ECO:0007669"/>
    <property type="project" value="UniProtKB-SubCell"/>
</dbReference>
<dbReference type="EMBL" id="LSBJ02000004">
    <property type="protein sequence ID" value="OAQ66283.1"/>
    <property type="molecule type" value="Genomic_DNA"/>
</dbReference>
<dbReference type="AlphaFoldDB" id="A0A179FMI5"/>
<keyword evidence="7" id="KW-0336">GPI-anchor</keyword>
<evidence type="ECO:0000256" key="8">
    <source>
        <dbReference type="ARBA" id="ARBA00022723"/>
    </source>
</evidence>
<keyword evidence="12 15" id="KW-1015">Disulfide bond</keyword>
<comment type="subcellular location">
    <subcellularLocation>
        <location evidence="1">Cell membrane</location>
        <topology evidence="1">Lipid-anchor</topology>
        <topology evidence="1">GPI-anchor</topology>
    </subcellularLocation>
    <subcellularLocation>
        <location evidence="2">Secreted</location>
    </subcellularLocation>
</comment>
<keyword evidence="6 15" id="KW-0349">Heme</keyword>
<gene>
    <name evidence="19" type="ORF">VFPPC_07849</name>
</gene>
<dbReference type="RefSeq" id="XP_018143370.1">
    <property type="nucleotide sequence ID" value="XM_018286649.1"/>
</dbReference>
<keyword evidence="13" id="KW-0325">Glycoprotein</keyword>
<dbReference type="PROSITE" id="PS52012">
    <property type="entry name" value="CFEM"/>
    <property type="match status" value="1"/>
</dbReference>
<feature type="compositionally biased region" description="Polar residues" evidence="16">
    <location>
        <begin position="97"/>
        <end position="112"/>
    </location>
</feature>